<proteinExistence type="inferred from homology"/>
<evidence type="ECO:0000313" key="15">
    <source>
        <dbReference type="Proteomes" id="UP001596109"/>
    </source>
</evidence>
<dbReference type="SUPFAM" id="SSF51735">
    <property type="entry name" value="NAD(P)-binding Rossmann-fold domains"/>
    <property type="match status" value="1"/>
</dbReference>
<evidence type="ECO:0000256" key="3">
    <source>
        <dbReference type="ARBA" id="ARBA00007870"/>
    </source>
</evidence>
<name>A0ABW0TD08_9BACL</name>
<comment type="catalytic activity">
    <reaction evidence="10 11">
        <text>(R)-pantoate + NADP(+) = 2-dehydropantoate + NADPH + H(+)</text>
        <dbReference type="Rhea" id="RHEA:16233"/>
        <dbReference type="ChEBI" id="CHEBI:11561"/>
        <dbReference type="ChEBI" id="CHEBI:15378"/>
        <dbReference type="ChEBI" id="CHEBI:15980"/>
        <dbReference type="ChEBI" id="CHEBI:57783"/>
        <dbReference type="ChEBI" id="CHEBI:58349"/>
        <dbReference type="EC" id="1.1.1.169"/>
    </reaction>
</comment>
<evidence type="ECO:0000259" key="13">
    <source>
        <dbReference type="Pfam" id="PF08546"/>
    </source>
</evidence>
<dbReference type="Pfam" id="PF08546">
    <property type="entry name" value="ApbA_C"/>
    <property type="match status" value="1"/>
</dbReference>
<evidence type="ECO:0000256" key="2">
    <source>
        <dbReference type="ARBA" id="ARBA00004994"/>
    </source>
</evidence>
<evidence type="ECO:0000256" key="11">
    <source>
        <dbReference type="RuleBase" id="RU362068"/>
    </source>
</evidence>
<dbReference type="PANTHER" id="PTHR43765">
    <property type="entry name" value="2-DEHYDROPANTOATE 2-REDUCTASE-RELATED"/>
    <property type="match status" value="1"/>
</dbReference>
<evidence type="ECO:0000259" key="12">
    <source>
        <dbReference type="Pfam" id="PF02558"/>
    </source>
</evidence>
<evidence type="ECO:0000256" key="5">
    <source>
        <dbReference type="ARBA" id="ARBA00019465"/>
    </source>
</evidence>
<sequence>MNIIIAGAGAMGCRFGSALAYSSCQVTLLDNWQEHIHKINRDGLIVTNEKGSSQILIRASLPGNCDHKADLMIFFTKSMQTESMIKSCLHLITEKTEVLTLQNGIGNIEVLSQYISENQLFAGTTTYAANLEGPGTVEAFGSGTIEMMHVKGERKKQTKKIVSILNEAGLRTELSADILKSIWEKAAFNAVLNPLCTLTSSTVGTIGTYGAIVDVVSGILKEVELVAHAENVRLDRQKVMRVIDSVFDPAMSAHHYSSMYHDIQKGRPTEIDFLNGAIIQKAQKHKIAVPYNTLIYHLIKMLENNRIAITT</sequence>
<dbReference type="InterPro" id="IPR013752">
    <property type="entry name" value="KPA_reductase"/>
</dbReference>
<dbReference type="InterPro" id="IPR050838">
    <property type="entry name" value="Ketopantoate_reductase"/>
</dbReference>
<dbReference type="Gene3D" id="3.40.50.720">
    <property type="entry name" value="NAD(P)-binding Rossmann-like Domain"/>
    <property type="match status" value="1"/>
</dbReference>
<reference evidence="15" key="1">
    <citation type="journal article" date="2019" name="Int. J. Syst. Evol. Microbiol.">
        <title>The Global Catalogue of Microorganisms (GCM) 10K type strain sequencing project: providing services to taxonomists for standard genome sequencing and annotation.</title>
        <authorList>
            <consortium name="The Broad Institute Genomics Platform"/>
            <consortium name="The Broad Institute Genome Sequencing Center for Infectious Disease"/>
            <person name="Wu L."/>
            <person name="Ma J."/>
        </authorList>
    </citation>
    <scope>NUCLEOTIDE SEQUENCE [LARGE SCALE GENOMIC DNA]</scope>
    <source>
        <strain evidence="15">CGMCC 4.1434</strain>
    </source>
</reference>
<evidence type="ECO:0000256" key="1">
    <source>
        <dbReference type="ARBA" id="ARBA00002919"/>
    </source>
</evidence>
<evidence type="ECO:0000256" key="4">
    <source>
        <dbReference type="ARBA" id="ARBA00013014"/>
    </source>
</evidence>
<dbReference type="Pfam" id="PF02558">
    <property type="entry name" value="ApbA"/>
    <property type="match status" value="1"/>
</dbReference>
<keyword evidence="7 11" id="KW-0521">NADP</keyword>
<keyword evidence="15" id="KW-1185">Reference proteome</keyword>
<dbReference type="Proteomes" id="UP001596109">
    <property type="component" value="Unassembled WGS sequence"/>
</dbReference>
<evidence type="ECO:0000256" key="7">
    <source>
        <dbReference type="ARBA" id="ARBA00022857"/>
    </source>
</evidence>
<accession>A0ABW0TD08</accession>
<evidence type="ECO:0000256" key="9">
    <source>
        <dbReference type="ARBA" id="ARBA00032024"/>
    </source>
</evidence>
<feature type="domain" description="Ketopantoate reductase N-terminal" evidence="12">
    <location>
        <begin position="3"/>
        <end position="148"/>
    </location>
</feature>
<keyword evidence="8 11" id="KW-0560">Oxidoreductase</keyword>
<evidence type="ECO:0000256" key="6">
    <source>
        <dbReference type="ARBA" id="ARBA00022655"/>
    </source>
</evidence>
<dbReference type="InterPro" id="IPR003710">
    <property type="entry name" value="ApbA"/>
</dbReference>
<protein>
    <recommendedName>
        <fullName evidence="5 11">2-dehydropantoate 2-reductase</fullName>
        <ecNumber evidence="4 11">1.1.1.169</ecNumber>
    </recommendedName>
    <alternativeName>
        <fullName evidence="9 11">Ketopantoate reductase</fullName>
    </alternativeName>
</protein>
<dbReference type="InterPro" id="IPR013328">
    <property type="entry name" value="6PGD_dom2"/>
</dbReference>
<dbReference type="EMBL" id="JBHSNO010000001">
    <property type="protein sequence ID" value="MFC5587321.1"/>
    <property type="molecule type" value="Genomic_DNA"/>
</dbReference>
<feature type="domain" description="Ketopantoate reductase C-terminal" evidence="13">
    <location>
        <begin position="177"/>
        <end position="303"/>
    </location>
</feature>
<organism evidence="14 15">
    <name type="scientific">Sporosarcina soli</name>
    <dbReference type="NCBI Taxonomy" id="334736"/>
    <lineage>
        <taxon>Bacteria</taxon>
        <taxon>Bacillati</taxon>
        <taxon>Bacillota</taxon>
        <taxon>Bacilli</taxon>
        <taxon>Bacillales</taxon>
        <taxon>Caryophanaceae</taxon>
        <taxon>Sporosarcina</taxon>
    </lineage>
</organism>
<evidence type="ECO:0000313" key="14">
    <source>
        <dbReference type="EMBL" id="MFC5587321.1"/>
    </source>
</evidence>
<dbReference type="RefSeq" id="WP_381429229.1">
    <property type="nucleotide sequence ID" value="NZ_JBHSNO010000001.1"/>
</dbReference>
<dbReference type="NCBIfam" id="TIGR00745">
    <property type="entry name" value="apbA_panE"/>
    <property type="match status" value="1"/>
</dbReference>
<dbReference type="InterPro" id="IPR036291">
    <property type="entry name" value="NAD(P)-bd_dom_sf"/>
</dbReference>
<dbReference type="InterPro" id="IPR008927">
    <property type="entry name" value="6-PGluconate_DH-like_C_sf"/>
</dbReference>
<dbReference type="Gene3D" id="1.10.1040.10">
    <property type="entry name" value="N-(1-d-carboxylethyl)-l-norvaline Dehydrogenase, domain 2"/>
    <property type="match status" value="1"/>
</dbReference>
<dbReference type="PANTHER" id="PTHR43765:SF2">
    <property type="entry name" value="2-DEHYDROPANTOATE 2-REDUCTASE"/>
    <property type="match status" value="1"/>
</dbReference>
<evidence type="ECO:0000256" key="10">
    <source>
        <dbReference type="ARBA" id="ARBA00048793"/>
    </source>
</evidence>
<comment type="function">
    <text evidence="1 11">Catalyzes the NADPH-dependent reduction of ketopantoate into pantoic acid.</text>
</comment>
<evidence type="ECO:0000256" key="8">
    <source>
        <dbReference type="ARBA" id="ARBA00023002"/>
    </source>
</evidence>
<gene>
    <name evidence="14" type="ORF">ACFPRA_00165</name>
</gene>
<keyword evidence="6 11" id="KW-0566">Pantothenate biosynthesis</keyword>
<comment type="caution">
    <text evidence="14">The sequence shown here is derived from an EMBL/GenBank/DDBJ whole genome shotgun (WGS) entry which is preliminary data.</text>
</comment>
<comment type="pathway">
    <text evidence="2 11">Cofactor biosynthesis; (R)-pantothenate biosynthesis; (R)-pantoate from 3-methyl-2-oxobutanoate: step 2/2.</text>
</comment>
<dbReference type="SUPFAM" id="SSF48179">
    <property type="entry name" value="6-phosphogluconate dehydrogenase C-terminal domain-like"/>
    <property type="match status" value="1"/>
</dbReference>
<dbReference type="EC" id="1.1.1.169" evidence="4 11"/>
<dbReference type="InterPro" id="IPR013332">
    <property type="entry name" value="KPR_N"/>
</dbReference>
<comment type="similarity">
    <text evidence="3 11">Belongs to the ketopantoate reductase family.</text>
</comment>